<gene>
    <name evidence="1" type="ORF">BU25DRAFT_417385</name>
</gene>
<proteinExistence type="predicted"/>
<comment type="caution">
    <text evidence="1">The sequence shown here is derived from an EMBL/GenBank/DDBJ whole genome shotgun (WGS) entry which is preliminary data.</text>
</comment>
<dbReference type="EMBL" id="MU006702">
    <property type="protein sequence ID" value="KAF2632794.1"/>
    <property type="molecule type" value="Genomic_DNA"/>
</dbReference>
<protein>
    <submittedName>
        <fullName evidence="1">Uncharacterized protein</fullName>
    </submittedName>
</protein>
<accession>A0ACB6SFH7</accession>
<organism evidence="1 2">
    <name type="scientific">Macroventuria anomochaeta</name>
    <dbReference type="NCBI Taxonomy" id="301207"/>
    <lineage>
        <taxon>Eukaryota</taxon>
        <taxon>Fungi</taxon>
        <taxon>Dikarya</taxon>
        <taxon>Ascomycota</taxon>
        <taxon>Pezizomycotina</taxon>
        <taxon>Dothideomycetes</taxon>
        <taxon>Pleosporomycetidae</taxon>
        <taxon>Pleosporales</taxon>
        <taxon>Pleosporineae</taxon>
        <taxon>Didymellaceae</taxon>
        <taxon>Macroventuria</taxon>
    </lineage>
</organism>
<name>A0ACB6SFH7_9PLEO</name>
<evidence type="ECO:0000313" key="1">
    <source>
        <dbReference type="EMBL" id="KAF2632794.1"/>
    </source>
</evidence>
<sequence length="343" mass="38619">MLVVAQAGPQLTRHERETALILSWMQFPVSTPICVTNCNSSYTATIQMLGSNGSLGRSCTYAHSSKEICHVGVLCAILAAGQAFNKSTEALFLTVIGTVRQLNIRAHTWHQLVVHPLFLYYQGHSTIYLGRHVLVGRYDLHLRDCHSSRNRNRNSLPPPPPTTSVLAACNTANVTHPYNGYWLREPPSWFCDANYTEQQIWSWNPEPVNSADKCCVRAVVDLKTILWRWSGWDDGCEIWKDDVESCPAAAGFNGTNGEKVSVDVYYEPIADLGYWSSFDVGNWACGNIGVVSLWDLDSDTAEFQQLIQQSILIYLLSFKPRDSDDDAAYWFQNQRARERAFTV</sequence>
<dbReference type="Proteomes" id="UP000799754">
    <property type="component" value="Unassembled WGS sequence"/>
</dbReference>
<reference evidence="1" key="1">
    <citation type="journal article" date="2020" name="Stud. Mycol.">
        <title>101 Dothideomycetes genomes: a test case for predicting lifestyles and emergence of pathogens.</title>
        <authorList>
            <person name="Haridas S."/>
            <person name="Albert R."/>
            <person name="Binder M."/>
            <person name="Bloem J."/>
            <person name="Labutti K."/>
            <person name="Salamov A."/>
            <person name="Andreopoulos B."/>
            <person name="Baker S."/>
            <person name="Barry K."/>
            <person name="Bills G."/>
            <person name="Bluhm B."/>
            <person name="Cannon C."/>
            <person name="Castanera R."/>
            <person name="Culley D."/>
            <person name="Daum C."/>
            <person name="Ezra D."/>
            <person name="Gonzalez J."/>
            <person name="Henrissat B."/>
            <person name="Kuo A."/>
            <person name="Liang C."/>
            <person name="Lipzen A."/>
            <person name="Lutzoni F."/>
            <person name="Magnuson J."/>
            <person name="Mondo S."/>
            <person name="Nolan M."/>
            <person name="Ohm R."/>
            <person name="Pangilinan J."/>
            <person name="Park H.-J."/>
            <person name="Ramirez L."/>
            <person name="Alfaro M."/>
            <person name="Sun H."/>
            <person name="Tritt A."/>
            <person name="Yoshinaga Y."/>
            <person name="Zwiers L.-H."/>
            <person name="Turgeon B."/>
            <person name="Goodwin S."/>
            <person name="Spatafora J."/>
            <person name="Crous P."/>
            <person name="Grigoriev I."/>
        </authorList>
    </citation>
    <scope>NUCLEOTIDE SEQUENCE</scope>
    <source>
        <strain evidence="1">CBS 525.71</strain>
    </source>
</reference>
<evidence type="ECO:0000313" key="2">
    <source>
        <dbReference type="Proteomes" id="UP000799754"/>
    </source>
</evidence>
<keyword evidence="2" id="KW-1185">Reference proteome</keyword>